<dbReference type="EMBL" id="JBGBPQ010000020">
    <property type="protein sequence ID" value="KAL1504490.1"/>
    <property type="molecule type" value="Genomic_DNA"/>
</dbReference>
<evidence type="ECO:0000313" key="1">
    <source>
        <dbReference type="EMBL" id="KAL1504490.1"/>
    </source>
</evidence>
<dbReference type="Pfam" id="PF12070">
    <property type="entry name" value="SCAI"/>
    <property type="match status" value="1"/>
</dbReference>
<reference evidence="1 2" key="1">
    <citation type="journal article" date="2024" name="Science">
        <title>Giant polyketide synthase enzymes in the biosynthesis of giant marine polyether toxins.</title>
        <authorList>
            <person name="Fallon T.R."/>
            <person name="Shende V.V."/>
            <person name="Wierzbicki I.H."/>
            <person name="Pendleton A.L."/>
            <person name="Watervoot N.F."/>
            <person name="Auber R.P."/>
            <person name="Gonzalez D.J."/>
            <person name="Wisecaver J.H."/>
            <person name="Moore B.S."/>
        </authorList>
    </citation>
    <scope>NUCLEOTIDE SEQUENCE [LARGE SCALE GENOMIC DNA]</scope>
    <source>
        <strain evidence="1 2">12B1</strain>
    </source>
</reference>
<proteinExistence type="predicted"/>
<dbReference type="PANTHER" id="PTHR21243">
    <property type="entry name" value="PROTEIN SCAI"/>
    <property type="match status" value="1"/>
</dbReference>
<keyword evidence="2" id="KW-1185">Reference proteome</keyword>
<sequence>MVAAEFAALKERAASLFEGLRDLPPYGQALWESYFHRTFDVHNKLWKLQQERRAELEEQCGLQRHQIGETASRIGQLYYQFYLRKGDNCYLDEAFVFYSAIRSRHYFALKTAKARQALSEEERQQLELRQLRYYARFAMVCLLLGKHALLRELLAELRGLVKLCAPKLTEADLQTWQLVQREFEAFVTATQPLTILPLEGTASKDNAAERPSLRLRAHCVEAQAALLDAIQPASLSLAQAVLVCTVPAQLKVSEMPIDMYRMAHALEWDSVDLKAASEAQARGEPSKVCNPVKYMLHRAMFSQLALVLSTALGELGRAEALLLYISADAWRPVPREESSPPPAAAPMDGVALATTDTGAVAVHSSCLCAADLRPFRRMPLFLVVESSNSQAFASLGGSPNDFLLPTVCLLAPCPNPAESIDQQLKLAPRTQLGNGGALTLFLHDPLSAFCALSGVKVTSTITHAKCENLMLKSFTELTSLLIHCADTPPALLAFLRDPFTRTLLLRYVLCLSAFRLHKQMQNLFATDKLLPPRCEPPIPAAVTESGIVLKMVRQLAASFGAVDEFHTQIASSAPAATSV</sequence>
<comment type="caution">
    <text evidence="1">The sequence shown here is derived from an EMBL/GenBank/DDBJ whole genome shotgun (WGS) entry which is preliminary data.</text>
</comment>
<name>A0AB34IU33_PRYPA</name>
<dbReference type="InterPro" id="IPR022709">
    <property type="entry name" value="SCAI"/>
</dbReference>
<dbReference type="GO" id="GO:0003714">
    <property type="term" value="F:transcription corepressor activity"/>
    <property type="evidence" value="ECO:0007669"/>
    <property type="project" value="InterPro"/>
</dbReference>
<dbReference type="GO" id="GO:0006351">
    <property type="term" value="P:DNA-templated transcription"/>
    <property type="evidence" value="ECO:0007669"/>
    <property type="project" value="InterPro"/>
</dbReference>
<dbReference type="AlphaFoldDB" id="A0AB34IU33"/>
<protein>
    <recommendedName>
        <fullName evidence="3">Protein SCAI</fullName>
    </recommendedName>
</protein>
<evidence type="ECO:0000313" key="2">
    <source>
        <dbReference type="Proteomes" id="UP001515480"/>
    </source>
</evidence>
<dbReference type="Proteomes" id="UP001515480">
    <property type="component" value="Unassembled WGS sequence"/>
</dbReference>
<organism evidence="1 2">
    <name type="scientific">Prymnesium parvum</name>
    <name type="common">Toxic golden alga</name>
    <dbReference type="NCBI Taxonomy" id="97485"/>
    <lineage>
        <taxon>Eukaryota</taxon>
        <taxon>Haptista</taxon>
        <taxon>Haptophyta</taxon>
        <taxon>Prymnesiophyceae</taxon>
        <taxon>Prymnesiales</taxon>
        <taxon>Prymnesiaceae</taxon>
        <taxon>Prymnesium</taxon>
    </lineage>
</organism>
<evidence type="ECO:0008006" key="3">
    <source>
        <dbReference type="Google" id="ProtNLM"/>
    </source>
</evidence>
<accession>A0AB34IU33</accession>
<gene>
    <name evidence="1" type="ORF">AB1Y20_010895</name>
</gene>